<proteinExistence type="predicted"/>
<reference evidence="2 3" key="1">
    <citation type="submission" date="2020-08" db="EMBL/GenBank/DDBJ databases">
        <title>Draft genome sequence of Parasphingopyxis sp. GrpM-11.</title>
        <authorList>
            <person name="Oh J."/>
            <person name="Roh D.-H."/>
        </authorList>
    </citation>
    <scope>NUCLEOTIDE SEQUENCE [LARGE SCALE GENOMIC DNA]</scope>
    <source>
        <strain evidence="2 3">GrpM-11</strain>
    </source>
</reference>
<dbReference type="SUPFAM" id="SSF48452">
    <property type="entry name" value="TPR-like"/>
    <property type="match status" value="1"/>
</dbReference>
<dbReference type="SMART" id="SM00028">
    <property type="entry name" value="TPR"/>
    <property type="match status" value="3"/>
</dbReference>
<name>A0A842HYW6_9SPHN</name>
<dbReference type="Gene3D" id="1.25.40.10">
    <property type="entry name" value="Tetratricopeptide repeat domain"/>
    <property type="match status" value="1"/>
</dbReference>
<dbReference type="SUPFAM" id="SSF52540">
    <property type="entry name" value="P-loop containing nucleoside triphosphate hydrolases"/>
    <property type="match status" value="1"/>
</dbReference>
<accession>A0A842HYW6</accession>
<dbReference type="EMBL" id="JACJVJ010000001">
    <property type="protein sequence ID" value="MBC2777120.1"/>
    <property type="molecule type" value="Genomic_DNA"/>
</dbReference>
<keyword evidence="1" id="KW-0802">TPR repeat</keyword>
<protein>
    <recommendedName>
        <fullName evidence="4">Tetratricopeptide repeat protein</fullName>
    </recommendedName>
</protein>
<keyword evidence="3" id="KW-1185">Reference proteome</keyword>
<evidence type="ECO:0000313" key="3">
    <source>
        <dbReference type="Proteomes" id="UP000564378"/>
    </source>
</evidence>
<dbReference type="InterPro" id="IPR011990">
    <property type="entry name" value="TPR-like_helical_dom_sf"/>
</dbReference>
<evidence type="ECO:0008006" key="4">
    <source>
        <dbReference type="Google" id="ProtNLM"/>
    </source>
</evidence>
<dbReference type="InterPro" id="IPR027417">
    <property type="entry name" value="P-loop_NTPase"/>
</dbReference>
<evidence type="ECO:0000256" key="1">
    <source>
        <dbReference type="PROSITE-ProRule" id="PRU00339"/>
    </source>
</evidence>
<feature type="repeat" description="TPR" evidence="1">
    <location>
        <begin position="325"/>
        <end position="358"/>
    </location>
</feature>
<dbReference type="Proteomes" id="UP000564378">
    <property type="component" value="Unassembled WGS sequence"/>
</dbReference>
<dbReference type="Gene3D" id="3.40.50.300">
    <property type="entry name" value="P-loop containing nucleotide triphosphate hydrolases"/>
    <property type="match status" value="1"/>
</dbReference>
<dbReference type="Pfam" id="PF14559">
    <property type="entry name" value="TPR_19"/>
    <property type="match status" value="1"/>
</dbReference>
<comment type="caution">
    <text evidence="2">The sequence shown here is derived from an EMBL/GenBank/DDBJ whole genome shotgun (WGS) entry which is preliminary data.</text>
</comment>
<dbReference type="InterPro" id="IPR019734">
    <property type="entry name" value="TPR_rpt"/>
</dbReference>
<dbReference type="RefSeq" id="WP_185800349.1">
    <property type="nucleotide sequence ID" value="NZ_JACJVJ010000001.1"/>
</dbReference>
<gene>
    <name evidence="2" type="ORF">H6P80_05735</name>
</gene>
<sequence length="407" mass="45063">MTQTKKNIAILVLGMHRSGTSALTRVINLAGWASAKTLMRSAEFNETGHWESLPIVRIDDRILAALDRGWADPKPAGKDWQTRADVAAFGDEAREAIASEFDDAGRIVVKDPRLSRLLPFWIEALAAKGYETRCLIAARHPLEIADSLARRDGMTREHALLLWQSHMIEAEYHSRGLPRALIGYDAVLSDWRATLGSAMAAIGAPFAPAASACEAIEAFLDPRHRHAALPADAILEADDIAQPFKDLYSTLQDGSLDANAERFDRLRRDWLAAWEALSPGPRASPYAEDLPATFVEQSQALENEGDAQEAITMARKAVEADPSISRHHHHLGTLLFRENMLDEADAVLRRAIALYPKEARYHHSHARLLQRLGRLGEARSAASRAAALEPGNRMFQRYLKKILADGE</sequence>
<dbReference type="AlphaFoldDB" id="A0A842HYW6"/>
<evidence type="ECO:0000313" key="2">
    <source>
        <dbReference type="EMBL" id="MBC2777120.1"/>
    </source>
</evidence>
<organism evidence="2 3">
    <name type="scientific">Parasphingopyxis marina</name>
    <dbReference type="NCBI Taxonomy" id="2761622"/>
    <lineage>
        <taxon>Bacteria</taxon>
        <taxon>Pseudomonadati</taxon>
        <taxon>Pseudomonadota</taxon>
        <taxon>Alphaproteobacteria</taxon>
        <taxon>Sphingomonadales</taxon>
        <taxon>Sphingomonadaceae</taxon>
        <taxon>Parasphingopyxis</taxon>
    </lineage>
</organism>
<dbReference type="PROSITE" id="PS50005">
    <property type="entry name" value="TPR"/>
    <property type="match status" value="1"/>
</dbReference>